<evidence type="ECO:0000313" key="1">
    <source>
        <dbReference type="EMBL" id="MCG4691301.1"/>
    </source>
</evidence>
<dbReference type="Proteomes" id="UP001200843">
    <property type="component" value="Unassembled WGS sequence"/>
</dbReference>
<organism evidence="1 2">
    <name type="scientific">Phocaeicola vulgatus</name>
    <name type="common">Bacteroides vulgatus</name>
    <dbReference type="NCBI Taxonomy" id="821"/>
    <lineage>
        <taxon>Bacteria</taxon>
        <taxon>Pseudomonadati</taxon>
        <taxon>Bacteroidota</taxon>
        <taxon>Bacteroidia</taxon>
        <taxon>Bacteroidales</taxon>
        <taxon>Bacteroidaceae</taxon>
        <taxon>Phocaeicola</taxon>
    </lineage>
</organism>
<sequence length="171" mass="19288">MRYGNLNAKQNVKLVMMDAGGRDILSLERVENGKFVKADIFEHPVSFSVESHANVGSPEEALSASLNKYGTVNLDYMREITDSTAEELLTALQGRIYYNPLVTGYEIKDRFIAGNVIEKAERIEAWMGENPESERMPEVKQALEALKDAEPPRIAFEDLDFNFGERWIPTG</sequence>
<proteinExistence type="predicted"/>
<dbReference type="PANTHER" id="PTHR41313:SF1">
    <property type="entry name" value="DNA METHYLASE ADENINE-SPECIFIC DOMAIN-CONTAINING PROTEIN"/>
    <property type="match status" value="1"/>
</dbReference>
<dbReference type="GO" id="GO:0008168">
    <property type="term" value="F:methyltransferase activity"/>
    <property type="evidence" value="ECO:0007669"/>
    <property type="project" value="UniProtKB-KW"/>
</dbReference>
<dbReference type="InterPro" id="IPR052933">
    <property type="entry name" value="DNA_Protect_Modify"/>
</dbReference>
<comment type="caution">
    <text evidence="1">The sequence shown here is derived from an EMBL/GenBank/DDBJ whole genome shotgun (WGS) entry which is preliminary data.</text>
</comment>
<dbReference type="EMBL" id="JAKNGO010000170">
    <property type="protein sequence ID" value="MCG4691301.1"/>
    <property type="molecule type" value="Genomic_DNA"/>
</dbReference>
<dbReference type="PANTHER" id="PTHR41313">
    <property type="entry name" value="ADENINE-SPECIFIC METHYLTRANSFERASE"/>
    <property type="match status" value="1"/>
</dbReference>
<reference evidence="1" key="1">
    <citation type="submission" date="2022-01" db="EMBL/GenBank/DDBJ databases">
        <title>Collection of gut derived symbiotic bacterial strains cultured from healthy donors.</title>
        <authorList>
            <person name="Lin H."/>
            <person name="Kohout C."/>
            <person name="Waligurski E."/>
            <person name="Pamer E.G."/>
        </authorList>
    </citation>
    <scope>NUCLEOTIDE SEQUENCE</scope>
    <source>
        <strain evidence="1">DFI.6.72</strain>
    </source>
</reference>
<protein>
    <submittedName>
        <fullName evidence="1">DNA methylase</fullName>
    </submittedName>
</protein>
<feature type="non-terminal residue" evidence="1">
    <location>
        <position position="171"/>
    </location>
</feature>
<gene>
    <name evidence="1" type="ORF">L0N01_22265</name>
</gene>
<accession>A0AAW5BR26</accession>
<dbReference type="GO" id="GO:0032259">
    <property type="term" value="P:methylation"/>
    <property type="evidence" value="ECO:0007669"/>
    <property type="project" value="UniProtKB-KW"/>
</dbReference>
<dbReference type="AlphaFoldDB" id="A0AAW5BR26"/>
<feature type="non-terminal residue" evidence="1">
    <location>
        <position position="1"/>
    </location>
</feature>
<keyword evidence="1" id="KW-0489">Methyltransferase</keyword>
<keyword evidence="1" id="KW-0808">Transferase</keyword>
<evidence type="ECO:0000313" key="2">
    <source>
        <dbReference type="Proteomes" id="UP001200843"/>
    </source>
</evidence>
<name>A0AAW5BR26_PHOVU</name>